<evidence type="ECO:0000313" key="3">
    <source>
        <dbReference type="EMBL" id="KRL37930.1"/>
    </source>
</evidence>
<evidence type="ECO:0000256" key="1">
    <source>
        <dbReference type="SAM" id="MobiDB-lite"/>
    </source>
</evidence>
<feature type="region of interest" description="Disordered" evidence="1">
    <location>
        <begin position="77"/>
        <end position="119"/>
    </location>
</feature>
<dbReference type="RefSeq" id="WP_057736602.1">
    <property type="nucleotide sequence ID" value="NZ_AZEG01000008.1"/>
</dbReference>
<feature type="chain" id="PRO_5006409246" description="Aggregation promoting factor" evidence="2">
    <location>
        <begin position="28"/>
        <end position="191"/>
    </location>
</feature>
<name>A0A0R1Q6F0_9LACO</name>
<dbReference type="AlphaFoldDB" id="A0A0R1Q6F0"/>
<sequence>MKLRKKFTAVALATTSIFALKVTTANADNIQPNHGGNRQPIAAQYNRSTSQYRYSYHYKYHPVKGIAAYHTNSSFSNGNQTNSNTNTTTVANTATSSSSVSDNTSTSNSSTSTSSSSSAEEAAKDWIAQKESGGSYTAQNGQYYGKYQLTLSYLNGDLSAANQEKVANQYVASRYGSWVAAKTHWETYGWY</sequence>
<feature type="compositionally biased region" description="Low complexity" evidence="1">
    <location>
        <begin position="77"/>
        <end position="118"/>
    </location>
</feature>
<evidence type="ECO:0008006" key="5">
    <source>
        <dbReference type="Google" id="ProtNLM"/>
    </source>
</evidence>
<evidence type="ECO:0000313" key="4">
    <source>
        <dbReference type="Proteomes" id="UP000051155"/>
    </source>
</evidence>
<evidence type="ECO:0000256" key="2">
    <source>
        <dbReference type="SAM" id="SignalP"/>
    </source>
</evidence>
<comment type="caution">
    <text evidence="3">The sequence shown here is derived from an EMBL/GenBank/DDBJ whole genome shotgun (WGS) entry which is preliminary data.</text>
</comment>
<reference evidence="3 4" key="1">
    <citation type="journal article" date="2015" name="Genome Announc.">
        <title>Expanding the biotechnology potential of lactobacilli through comparative genomics of 213 strains and associated genera.</title>
        <authorList>
            <person name="Sun Z."/>
            <person name="Harris H.M."/>
            <person name="McCann A."/>
            <person name="Guo C."/>
            <person name="Argimon S."/>
            <person name="Zhang W."/>
            <person name="Yang X."/>
            <person name="Jeffery I.B."/>
            <person name="Cooney J.C."/>
            <person name="Kagawa T.F."/>
            <person name="Liu W."/>
            <person name="Song Y."/>
            <person name="Salvetti E."/>
            <person name="Wrobel A."/>
            <person name="Rasinkangas P."/>
            <person name="Parkhill J."/>
            <person name="Rea M.C."/>
            <person name="O'Sullivan O."/>
            <person name="Ritari J."/>
            <person name="Douillard F.P."/>
            <person name="Paul Ross R."/>
            <person name="Yang R."/>
            <person name="Briner A.E."/>
            <person name="Felis G.E."/>
            <person name="de Vos W.M."/>
            <person name="Barrangou R."/>
            <person name="Klaenhammer T.R."/>
            <person name="Caufield P.W."/>
            <person name="Cui Y."/>
            <person name="Zhang H."/>
            <person name="O'Toole P.W."/>
        </authorList>
    </citation>
    <scope>NUCLEOTIDE SEQUENCE [LARGE SCALE GENOMIC DNA]</scope>
    <source>
        <strain evidence="3 4">DSM 19971</strain>
    </source>
</reference>
<organism evidence="3 4">
    <name type="scientific">Liquorilactobacillus uvarum DSM 19971</name>
    <dbReference type="NCBI Taxonomy" id="1423812"/>
    <lineage>
        <taxon>Bacteria</taxon>
        <taxon>Bacillati</taxon>
        <taxon>Bacillota</taxon>
        <taxon>Bacilli</taxon>
        <taxon>Lactobacillales</taxon>
        <taxon>Lactobacillaceae</taxon>
        <taxon>Liquorilactobacillus</taxon>
    </lineage>
</organism>
<feature type="signal peptide" evidence="2">
    <location>
        <begin position="1"/>
        <end position="27"/>
    </location>
</feature>
<accession>A0A0R1Q6F0</accession>
<dbReference type="EMBL" id="AZEG01000008">
    <property type="protein sequence ID" value="KRL37930.1"/>
    <property type="molecule type" value="Genomic_DNA"/>
</dbReference>
<dbReference type="STRING" id="1423812.FD20_GL002468"/>
<proteinExistence type="predicted"/>
<keyword evidence="4" id="KW-1185">Reference proteome</keyword>
<keyword evidence="2" id="KW-0732">Signal</keyword>
<gene>
    <name evidence="3" type="ORF">FD20_GL002468</name>
</gene>
<protein>
    <recommendedName>
        <fullName evidence="5">Aggregation promoting factor</fullName>
    </recommendedName>
</protein>
<dbReference type="Proteomes" id="UP000051155">
    <property type="component" value="Unassembled WGS sequence"/>
</dbReference>
<dbReference type="PATRIC" id="fig|1423812.3.peg.2623"/>